<dbReference type="RefSeq" id="WP_191313524.1">
    <property type="nucleotide sequence ID" value="NZ_BNAW01000022.1"/>
</dbReference>
<evidence type="ECO:0000313" key="1">
    <source>
        <dbReference type="EMBL" id="GHG23173.1"/>
    </source>
</evidence>
<dbReference type="InterPro" id="IPR011335">
    <property type="entry name" value="Restrct_endonuc-II-like"/>
</dbReference>
<dbReference type="EMBL" id="BNAW01000022">
    <property type="protein sequence ID" value="GHG23173.1"/>
    <property type="molecule type" value="Genomic_DNA"/>
</dbReference>
<sequence length="296" mass="32622">MFSLRNSDLIDFAEPFIGTHAVAEGALTSCALRSPLFTRLFRNVYVASTTEVTHAMRCRAAALLAPGDAVLSGCSAAAVKGLELVGSHDPVEFVVPENVGFARQAGLHIRRTCRRDIDSEPWEGVRLATPLRLALDTLTNTKLHRSLPRVVGYLDVLLRSGLVNLAELHNYLGSRRDNGMVRARKAVELADARSESVPESELRVWLTVAGLKPEVQVDVVSRRGHFLGRLDLGFPAQKLAIEYDGEWHLEGIQPQLDAQRRTAIEAEGWRFLIVTKVELYGEPKRVVASVRAALSL</sequence>
<accession>A0ABQ3KGN1</accession>
<dbReference type="Gene3D" id="3.40.960.10">
    <property type="entry name" value="VSR Endonuclease"/>
    <property type="match status" value="1"/>
</dbReference>
<name>A0ABQ3KGN1_9PSEU</name>
<reference evidence="2" key="1">
    <citation type="journal article" date="2019" name="Int. J. Syst. Evol. Microbiol.">
        <title>The Global Catalogue of Microorganisms (GCM) 10K type strain sequencing project: providing services to taxonomists for standard genome sequencing and annotation.</title>
        <authorList>
            <consortium name="The Broad Institute Genomics Platform"/>
            <consortium name="The Broad Institute Genome Sequencing Center for Infectious Disease"/>
            <person name="Wu L."/>
            <person name="Ma J."/>
        </authorList>
    </citation>
    <scope>NUCLEOTIDE SEQUENCE [LARGE SCALE GENOMIC DNA]</scope>
    <source>
        <strain evidence="2">CGMCC 4.7680</strain>
    </source>
</reference>
<evidence type="ECO:0008006" key="3">
    <source>
        <dbReference type="Google" id="ProtNLM"/>
    </source>
</evidence>
<dbReference type="SUPFAM" id="SSF52980">
    <property type="entry name" value="Restriction endonuclease-like"/>
    <property type="match status" value="1"/>
</dbReference>
<organism evidence="1 2">
    <name type="scientific">Amycolatopsis bullii</name>
    <dbReference type="NCBI Taxonomy" id="941987"/>
    <lineage>
        <taxon>Bacteria</taxon>
        <taxon>Bacillati</taxon>
        <taxon>Actinomycetota</taxon>
        <taxon>Actinomycetes</taxon>
        <taxon>Pseudonocardiales</taxon>
        <taxon>Pseudonocardiaceae</taxon>
        <taxon>Amycolatopsis</taxon>
    </lineage>
</organism>
<protein>
    <recommendedName>
        <fullName evidence="3">DUF559 domain-containing protein</fullName>
    </recommendedName>
</protein>
<gene>
    <name evidence="1" type="ORF">GCM10017567_47490</name>
</gene>
<dbReference type="Proteomes" id="UP000649955">
    <property type="component" value="Unassembled WGS sequence"/>
</dbReference>
<keyword evidence="2" id="KW-1185">Reference proteome</keyword>
<proteinExistence type="predicted"/>
<comment type="caution">
    <text evidence="1">The sequence shown here is derived from an EMBL/GenBank/DDBJ whole genome shotgun (WGS) entry which is preliminary data.</text>
</comment>
<evidence type="ECO:0000313" key="2">
    <source>
        <dbReference type="Proteomes" id="UP000649955"/>
    </source>
</evidence>